<dbReference type="InterPro" id="IPR018968">
    <property type="entry name" value="Phasin"/>
</dbReference>
<proteinExistence type="predicted"/>
<feature type="region of interest" description="Disordered" evidence="1">
    <location>
        <begin position="1"/>
        <end position="116"/>
    </location>
</feature>
<dbReference type="EMBL" id="BMLK01000019">
    <property type="protein sequence ID" value="GGN57216.1"/>
    <property type="molecule type" value="Genomic_DNA"/>
</dbReference>
<protein>
    <recommendedName>
        <fullName evidence="2">Phasin domain-containing protein</fullName>
    </recommendedName>
</protein>
<feature type="domain" description="Phasin" evidence="2">
    <location>
        <begin position="202"/>
        <end position="296"/>
    </location>
</feature>
<feature type="compositionally biased region" description="Basic and acidic residues" evidence="1">
    <location>
        <begin position="27"/>
        <end position="43"/>
    </location>
</feature>
<accession>A0ABQ2JWW9</accession>
<feature type="compositionally biased region" description="Low complexity" evidence="1">
    <location>
        <begin position="78"/>
        <end position="116"/>
    </location>
</feature>
<organism evidence="3 4">
    <name type="scientific">Novosphingobium indicum</name>
    <dbReference type="NCBI Taxonomy" id="462949"/>
    <lineage>
        <taxon>Bacteria</taxon>
        <taxon>Pseudomonadati</taxon>
        <taxon>Pseudomonadota</taxon>
        <taxon>Alphaproteobacteria</taxon>
        <taxon>Sphingomonadales</taxon>
        <taxon>Sphingomonadaceae</taxon>
        <taxon>Novosphingobium</taxon>
    </lineage>
</organism>
<feature type="compositionally biased region" description="Low complexity" evidence="1">
    <location>
        <begin position="56"/>
        <end position="68"/>
    </location>
</feature>
<evidence type="ECO:0000313" key="3">
    <source>
        <dbReference type="EMBL" id="GGN57216.1"/>
    </source>
</evidence>
<reference evidence="4" key="1">
    <citation type="journal article" date="2019" name="Int. J. Syst. Evol. Microbiol.">
        <title>The Global Catalogue of Microorganisms (GCM) 10K type strain sequencing project: providing services to taxonomists for standard genome sequencing and annotation.</title>
        <authorList>
            <consortium name="The Broad Institute Genomics Platform"/>
            <consortium name="The Broad Institute Genome Sequencing Center for Infectious Disease"/>
            <person name="Wu L."/>
            <person name="Ma J."/>
        </authorList>
    </citation>
    <scope>NUCLEOTIDE SEQUENCE [LARGE SCALE GENOMIC DNA]</scope>
    <source>
        <strain evidence="4">CGMCC 1.6784</strain>
    </source>
</reference>
<gene>
    <name evidence="3" type="ORF">GCM10011349_35550</name>
</gene>
<evidence type="ECO:0000256" key="1">
    <source>
        <dbReference type="SAM" id="MobiDB-lite"/>
    </source>
</evidence>
<dbReference type="Proteomes" id="UP000605099">
    <property type="component" value="Unassembled WGS sequence"/>
</dbReference>
<dbReference type="RefSeq" id="WP_188821768.1">
    <property type="nucleotide sequence ID" value="NZ_BMLK01000019.1"/>
</dbReference>
<evidence type="ECO:0000259" key="2">
    <source>
        <dbReference type="Pfam" id="PF09361"/>
    </source>
</evidence>
<evidence type="ECO:0000313" key="4">
    <source>
        <dbReference type="Proteomes" id="UP000605099"/>
    </source>
</evidence>
<sequence>MADNEDPKDVASADKAYQAAVEATPIKSKDGADEAKAKTEPESKAAPVEAAEPKAAEATPAPAAAKAKPAARKPAAKPKPAAKTASKPAAKSAAKVKPAATAKPAKKSVPVKAAAPTPAVKVAGTKGKADTSVKGPKAATPKAAKTASKPAFADFFTNFMLEDTTMDMSANFTGFQDAMTEAQAKAKDVFEKSTKAFGEAGDFAKGNVEAAMESSKILAEGMQSLGSEIVTESRSAFETMSGDIKELASAKSPTDFFKIQGDMMRKSFDSAVAYGSKNSEAMLKLASDVMAPISGRVSIAMEKARSASL</sequence>
<comment type="caution">
    <text evidence="3">The sequence shown here is derived from an EMBL/GenBank/DDBJ whole genome shotgun (WGS) entry which is preliminary data.</text>
</comment>
<keyword evidence="4" id="KW-1185">Reference proteome</keyword>
<name>A0ABQ2JWW9_9SPHN</name>
<dbReference type="Pfam" id="PF09361">
    <property type="entry name" value="Phasin_2"/>
    <property type="match status" value="1"/>
</dbReference>
<feature type="compositionally biased region" description="Basic and acidic residues" evidence="1">
    <location>
        <begin position="1"/>
        <end position="12"/>
    </location>
</feature>